<comment type="caution">
    <text evidence="5">The sequence shown here is derived from an EMBL/GenBank/DDBJ whole genome shotgun (WGS) entry which is preliminary data.</text>
</comment>
<evidence type="ECO:0000313" key="5">
    <source>
        <dbReference type="EMBL" id="PTX42768.1"/>
    </source>
</evidence>
<evidence type="ECO:0000259" key="3">
    <source>
        <dbReference type="Pfam" id="PF02563"/>
    </source>
</evidence>
<feature type="domain" description="Polysaccharide export protein N-terminal" evidence="3">
    <location>
        <begin position="23"/>
        <end position="98"/>
    </location>
</feature>
<keyword evidence="1 2" id="KW-0732">Signal</keyword>
<feature type="domain" description="Soluble ligand binding" evidence="4">
    <location>
        <begin position="114"/>
        <end position="169"/>
    </location>
</feature>
<evidence type="ECO:0000256" key="1">
    <source>
        <dbReference type="ARBA" id="ARBA00022729"/>
    </source>
</evidence>
<reference evidence="5 6" key="1">
    <citation type="submission" date="2018-04" db="EMBL/GenBank/DDBJ databases">
        <title>Genomic Encyclopedia of Archaeal and Bacterial Type Strains, Phase II (KMG-II): from individual species to whole genera.</title>
        <authorList>
            <person name="Goeker M."/>
        </authorList>
    </citation>
    <scope>NUCLEOTIDE SEQUENCE [LARGE SCALE GENOMIC DNA]</scope>
    <source>
        <strain evidence="5 6">DSM 29329</strain>
    </source>
</reference>
<dbReference type="Gene3D" id="3.30.1950.10">
    <property type="entry name" value="wza like domain"/>
    <property type="match status" value="1"/>
</dbReference>
<evidence type="ECO:0000259" key="4">
    <source>
        <dbReference type="Pfam" id="PF10531"/>
    </source>
</evidence>
<evidence type="ECO:0000313" key="6">
    <source>
        <dbReference type="Proteomes" id="UP000244069"/>
    </source>
</evidence>
<protein>
    <submittedName>
        <fullName evidence="5">Polysaccharide export outer membrane protein</fullName>
    </submittedName>
</protein>
<dbReference type="Gene3D" id="3.10.560.10">
    <property type="entry name" value="Outer membrane lipoprotein wza domain like"/>
    <property type="match status" value="1"/>
</dbReference>
<feature type="signal peptide" evidence="2">
    <location>
        <begin position="1"/>
        <end position="25"/>
    </location>
</feature>
<name>A0A2T6AG04_9RHOB</name>
<dbReference type="Proteomes" id="UP000244069">
    <property type="component" value="Unassembled WGS sequence"/>
</dbReference>
<dbReference type="PANTHER" id="PTHR33619:SF3">
    <property type="entry name" value="POLYSACCHARIDE EXPORT PROTEIN GFCE-RELATED"/>
    <property type="match status" value="1"/>
</dbReference>
<keyword evidence="6" id="KW-1185">Reference proteome</keyword>
<dbReference type="Pfam" id="PF02563">
    <property type="entry name" value="Poly_export"/>
    <property type="match status" value="1"/>
</dbReference>
<dbReference type="InterPro" id="IPR003715">
    <property type="entry name" value="Poly_export_N"/>
</dbReference>
<dbReference type="SUPFAM" id="SSF142984">
    <property type="entry name" value="Nqo1 middle domain-like"/>
    <property type="match status" value="1"/>
</dbReference>
<dbReference type="InterPro" id="IPR019554">
    <property type="entry name" value="Soluble_ligand-bd"/>
</dbReference>
<dbReference type="EMBL" id="QBKN01000025">
    <property type="protein sequence ID" value="PTX42768.1"/>
    <property type="molecule type" value="Genomic_DNA"/>
</dbReference>
<gene>
    <name evidence="5" type="ORF">C8N44_12564</name>
</gene>
<dbReference type="AlphaFoldDB" id="A0A2T6AG04"/>
<proteinExistence type="predicted"/>
<sequence length="202" mass="21953">MMKILGAFLAMMTFTLSLLPGQADAYEYRIRAGDVLRVEVIEDDSLNRDVLVAPDGRISVPLAGVLRVGGGTLEQARARITSALADDFANTPNVVVSILEVTERPQPAEPEPLKVYVIGEVNNPGLIEVEAHTTLLQALSMAGGFTDFAAIKRVQLRRRAGSAGERVYTFNYQQVLDGYSSIGTTEMAPGDTLVVPMRRLFE</sequence>
<organism evidence="5 6">
    <name type="scientific">Allosediminivita pacifica</name>
    <dbReference type="NCBI Taxonomy" id="1267769"/>
    <lineage>
        <taxon>Bacteria</taxon>
        <taxon>Pseudomonadati</taxon>
        <taxon>Pseudomonadota</taxon>
        <taxon>Alphaproteobacteria</taxon>
        <taxon>Rhodobacterales</taxon>
        <taxon>Paracoccaceae</taxon>
        <taxon>Allosediminivita</taxon>
    </lineage>
</organism>
<dbReference type="RefSeq" id="WP_244641023.1">
    <property type="nucleotide sequence ID" value="NZ_BMEZ01000008.1"/>
</dbReference>
<dbReference type="GO" id="GO:0015159">
    <property type="term" value="F:polysaccharide transmembrane transporter activity"/>
    <property type="evidence" value="ECO:0007669"/>
    <property type="project" value="InterPro"/>
</dbReference>
<feature type="chain" id="PRO_5015582700" evidence="2">
    <location>
        <begin position="26"/>
        <end position="202"/>
    </location>
</feature>
<evidence type="ECO:0000256" key="2">
    <source>
        <dbReference type="SAM" id="SignalP"/>
    </source>
</evidence>
<dbReference type="InterPro" id="IPR049712">
    <property type="entry name" value="Poly_export"/>
</dbReference>
<dbReference type="PANTHER" id="PTHR33619">
    <property type="entry name" value="POLYSACCHARIDE EXPORT PROTEIN GFCE-RELATED"/>
    <property type="match status" value="1"/>
</dbReference>
<accession>A0A2T6AG04</accession>
<dbReference type="Pfam" id="PF10531">
    <property type="entry name" value="SLBB"/>
    <property type="match status" value="1"/>
</dbReference>